<dbReference type="Proteomes" id="UP000236286">
    <property type="component" value="Unassembled WGS sequence"/>
</dbReference>
<sequence length="188" mass="20092">MAFFVNTVAAYVSGQIVQAALLVAFEFADQTVRVWSGLGDLAAGGETWSGIGELGSISNIESAIGDVAPQVTFSLSGVDPSLIAEALANSGNVKGRNVTVYLQFFDSAMQPLDCPYAIYLGLMDVMKVKADSPTQRIVELTSETLFTRRGVAPWGYLSSSSQRGLYPSDAGLDYMSAMQNVTTGWPWL</sequence>
<dbReference type="AlphaFoldDB" id="A0A2J7TJQ3"/>
<accession>A0A2J7TJQ3</accession>
<evidence type="ECO:0000313" key="2">
    <source>
        <dbReference type="Proteomes" id="UP000236286"/>
    </source>
</evidence>
<protein>
    <submittedName>
        <fullName evidence="1">Uncharacterized protein</fullName>
    </submittedName>
</protein>
<evidence type="ECO:0000313" key="1">
    <source>
        <dbReference type="EMBL" id="PNG27000.1"/>
    </source>
</evidence>
<reference evidence="1 2" key="1">
    <citation type="submission" date="2017-10" db="EMBL/GenBank/DDBJ databases">
        <title>Genome announcement of Methylocella silvestris TVC from permafrost.</title>
        <authorList>
            <person name="Wang J."/>
            <person name="Geng K."/>
            <person name="Ul-Haque F."/>
            <person name="Crombie A.T."/>
            <person name="Street L.E."/>
            <person name="Wookey P.A."/>
            <person name="Murrell J.C."/>
            <person name="Pratscher J."/>
        </authorList>
    </citation>
    <scope>NUCLEOTIDE SEQUENCE [LARGE SCALE GENOMIC DNA]</scope>
    <source>
        <strain evidence="1 2">TVC</strain>
    </source>
</reference>
<dbReference type="EMBL" id="PDZR01000003">
    <property type="protein sequence ID" value="PNG27000.1"/>
    <property type="molecule type" value="Genomic_DNA"/>
</dbReference>
<dbReference type="OrthoDB" id="7768569at2"/>
<proteinExistence type="predicted"/>
<comment type="caution">
    <text evidence="1">The sequence shown here is derived from an EMBL/GenBank/DDBJ whole genome shotgun (WGS) entry which is preliminary data.</text>
</comment>
<gene>
    <name evidence="1" type="ORF">CR492_04670</name>
</gene>
<dbReference type="RefSeq" id="WP_102842589.1">
    <property type="nucleotide sequence ID" value="NZ_PDZR01000003.1"/>
</dbReference>
<name>A0A2J7TJQ3_METSI</name>
<organism evidence="1 2">
    <name type="scientific">Methylocella silvestris</name>
    <dbReference type="NCBI Taxonomy" id="199596"/>
    <lineage>
        <taxon>Bacteria</taxon>
        <taxon>Pseudomonadati</taxon>
        <taxon>Pseudomonadota</taxon>
        <taxon>Alphaproteobacteria</taxon>
        <taxon>Hyphomicrobiales</taxon>
        <taxon>Beijerinckiaceae</taxon>
        <taxon>Methylocella</taxon>
    </lineage>
</organism>